<proteinExistence type="predicted"/>
<protein>
    <recommendedName>
        <fullName evidence="2">YjiS-like domain-containing protein</fullName>
    </recommendedName>
</protein>
<name>A3V7D9_9RHOB</name>
<feature type="transmembrane region" description="Helical" evidence="1">
    <location>
        <begin position="12"/>
        <end position="30"/>
    </location>
</feature>
<dbReference type="Proteomes" id="UP000004507">
    <property type="component" value="Unassembled WGS sequence"/>
</dbReference>
<dbReference type="RefSeq" id="WP_007205675.1">
    <property type="nucleotide sequence ID" value="NZ_CH672414.1"/>
</dbReference>
<gene>
    <name evidence="3" type="ORF">SKA53_08616</name>
</gene>
<sequence>MAMATFATNRTTAGMSAGFVVYIIGAFAAWNDARITRNALSKLSARELDDIGLCISDIDMIASRTAR</sequence>
<feature type="domain" description="YjiS-like" evidence="2">
    <location>
        <begin position="24"/>
        <end position="58"/>
    </location>
</feature>
<comment type="caution">
    <text evidence="3">The sequence shown here is derived from an EMBL/GenBank/DDBJ whole genome shotgun (WGS) entry which is preliminary data.</text>
</comment>
<evidence type="ECO:0000313" key="3">
    <source>
        <dbReference type="EMBL" id="EAQ06155.1"/>
    </source>
</evidence>
<dbReference type="eggNOG" id="COG5457">
    <property type="taxonomic scope" value="Bacteria"/>
</dbReference>
<evidence type="ECO:0000313" key="4">
    <source>
        <dbReference type="Proteomes" id="UP000004507"/>
    </source>
</evidence>
<dbReference type="InterPro" id="IPR009506">
    <property type="entry name" value="YjiS-like"/>
</dbReference>
<keyword evidence="4" id="KW-1185">Reference proteome</keyword>
<keyword evidence="1" id="KW-1133">Transmembrane helix</keyword>
<accession>A3V7D9</accession>
<evidence type="ECO:0000259" key="2">
    <source>
        <dbReference type="Pfam" id="PF06568"/>
    </source>
</evidence>
<evidence type="ECO:0000256" key="1">
    <source>
        <dbReference type="SAM" id="Phobius"/>
    </source>
</evidence>
<keyword evidence="1" id="KW-0812">Transmembrane</keyword>
<dbReference type="EMBL" id="AAMS01000006">
    <property type="protein sequence ID" value="EAQ06155.1"/>
    <property type="molecule type" value="Genomic_DNA"/>
</dbReference>
<keyword evidence="1" id="KW-0472">Membrane</keyword>
<reference evidence="3 4" key="1">
    <citation type="submission" date="2006-01" db="EMBL/GenBank/DDBJ databases">
        <authorList>
            <person name="Hagstrom A."/>
            <person name="Ferriera S."/>
            <person name="Johnson J."/>
            <person name="Kravitz S."/>
            <person name="Halpern A."/>
            <person name="Remington K."/>
            <person name="Beeson K."/>
            <person name="Tran B."/>
            <person name="Rogers Y.-H."/>
            <person name="Friedman R."/>
            <person name="Venter J.C."/>
        </authorList>
    </citation>
    <scope>NUCLEOTIDE SEQUENCE [LARGE SCALE GENOMIC DNA]</scope>
    <source>
        <strain evidence="3 4">SKA53</strain>
    </source>
</reference>
<dbReference type="AlphaFoldDB" id="A3V7D9"/>
<dbReference type="HOGENOM" id="CLU_178481_2_0_5"/>
<dbReference type="STRING" id="314232.SKA53_08616"/>
<organism evidence="3 4">
    <name type="scientific">Yoonia vestfoldensis SKA53</name>
    <dbReference type="NCBI Taxonomy" id="314232"/>
    <lineage>
        <taxon>Bacteria</taxon>
        <taxon>Pseudomonadati</taxon>
        <taxon>Pseudomonadota</taxon>
        <taxon>Alphaproteobacteria</taxon>
        <taxon>Rhodobacterales</taxon>
        <taxon>Paracoccaceae</taxon>
        <taxon>Yoonia</taxon>
    </lineage>
</organism>
<dbReference type="Pfam" id="PF06568">
    <property type="entry name" value="YjiS-like"/>
    <property type="match status" value="1"/>
</dbReference>